<dbReference type="GO" id="GO:0005840">
    <property type="term" value="C:ribosome"/>
    <property type="evidence" value="ECO:0007669"/>
    <property type="project" value="UniProtKB-KW"/>
</dbReference>
<reference evidence="2" key="2">
    <citation type="submission" date="2023-04" db="EMBL/GenBank/DDBJ databases">
        <authorList>
            <person name="Bruccoleri R.E."/>
            <person name="Oakeley E.J."/>
            <person name="Faust A.-M."/>
            <person name="Dessus-Babus S."/>
            <person name="Altorfer M."/>
            <person name="Burckhardt D."/>
            <person name="Oertli M."/>
            <person name="Naumann U."/>
            <person name="Petersen F."/>
            <person name="Wong J."/>
        </authorList>
    </citation>
    <scope>NUCLEOTIDE SEQUENCE</scope>
    <source>
        <strain evidence="2">GSM-AAB239-AS_SAM_17_03QT</strain>
        <tissue evidence="2">Leaf</tissue>
    </source>
</reference>
<dbReference type="EMBL" id="JANAVB010020798">
    <property type="protein sequence ID" value="KAJ6826623.1"/>
    <property type="molecule type" value="Genomic_DNA"/>
</dbReference>
<evidence type="ECO:0000313" key="2">
    <source>
        <dbReference type="EMBL" id="KAJ6826624.1"/>
    </source>
</evidence>
<keyword evidence="5" id="KW-1185">Reference proteome</keyword>
<keyword evidence="2" id="KW-0689">Ribosomal protein</keyword>
<accession>A0AAX6GD13</accession>
<dbReference type="EMBL" id="JANAVB010020798">
    <property type="protein sequence ID" value="KAJ6826624.1"/>
    <property type="molecule type" value="Genomic_DNA"/>
</dbReference>
<organism evidence="2 5">
    <name type="scientific">Iris pallida</name>
    <name type="common">Sweet iris</name>
    <dbReference type="NCBI Taxonomy" id="29817"/>
    <lineage>
        <taxon>Eukaryota</taxon>
        <taxon>Viridiplantae</taxon>
        <taxon>Streptophyta</taxon>
        <taxon>Embryophyta</taxon>
        <taxon>Tracheophyta</taxon>
        <taxon>Spermatophyta</taxon>
        <taxon>Magnoliopsida</taxon>
        <taxon>Liliopsida</taxon>
        <taxon>Asparagales</taxon>
        <taxon>Iridaceae</taxon>
        <taxon>Iridoideae</taxon>
        <taxon>Irideae</taxon>
        <taxon>Iris</taxon>
    </lineage>
</organism>
<dbReference type="EMBL" id="JANAVB010016567">
    <property type="protein sequence ID" value="KAJ6831786.1"/>
    <property type="molecule type" value="Genomic_DNA"/>
</dbReference>
<name>A0AAX6GD13_IRIPA</name>
<evidence type="ECO:0000313" key="1">
    <source>
        <dbReference type="EMBL" id="KAJ6826623.1"/>
    </source>
</evidence>
<comment type="caution">
    <text evidence="2">The sequence shown here is derived from an EMBL/GenBank/DDBJ whole genome shotgun (WGS) entry which is preliminary data.</text>
</comment>
<sequence length="74" mass="8832">MIIHVGENNILVQKFLSILFQDLLARTQISLLLSYYQLQIIFVWWRYLGLQTNIAACKLNSIKDWVDKRFTRLC</sequence>
<dbReference type="EMBL" id="JANAVB010017999">
    <property type="protein sequence ID" value="KAJ6830013.1"/>
    <property type="molecule type" value="Genomic_DNA"/>
</dbReference>
<dbReference type="AlphaFoldDB" id="A0AAX6GD13"/>
<protein>
    <submittedName>
        <fullName evidence="2">60S ribosomal protein L38</fullName>
    </submittedName>
</protein>
<evidence type="ECO:0000313" key="4">
    <source>
        <dbReference type="EMBL" id="KAJ6831786.1"/>
    </source>
</evidence>
<reference evidence="2" key="1">
    <citation type="journal article" date="2023" name="GigaByte">
        <title>Genome assembly of the bearded iris, Iris pallida Lam.</title>
        <authorList>
            <person name="Bruccoleri R.E."/>
            <person name="Oakeley E.J."/>
            <person name="Faust A.M.E."/>
            <person name="Altorfer M."/>
            <person name="Dessus-Babus S."/>
            <person name="Burckhardt D."/>
            <person name="Oertli M."/>
            <person name="Naumann U."/>
            <person name="Petersen F."/>
            <person name="Wong J."/>
        </authorList>
    </citation>
    <scope>NUCLEOTIDE SEQUENCE</scope>
    <source>
        <strain evidence="2">GSM-AAB239-AS_SAM_17_03QT</strain>
    </source>
</reference>
<keyword evidence="2" id="KW-0687">Ribonucleoprotein</keyword>
<dbReference type="Proteomes" id="UP001140949">
    <property type="component" value="Unassembled WGS sequence"/>
</dbReference>
<gene>
    <name evidence="3" type="ORF">M6B38_126385</name>
    <name evidence="4" type="ORF">M6B38_348115</name>
    <name evidence="1" type="ORF">M6B38_371680</name>
    <name evidence="2" type="ORF">M6B38_371685</name>
</gene>
<evidence type="ECO:0000313" key="3">
    <source>
        <dbReference type="EMBL" id="KAJ6830013.1"/>
    </source>
</evidence>
<evidence type="ECO:0000313" key="5">
    <source>
        <dbReference type="Proteomes" id="UP001140949"/>
    </source>
</evidence>
<proteinExistence type="predicted"/>